<feature type="region of interest" description="Disordered" evidence="1">
    <location>
        <begin position="291"/>
        <end position="407"/>
    </location>
</feature>
<feature type="compositionally biased region" description="Basic and acidic residues" evidence="1">
    <location>
        <begin position="120"/>
        <end position="169"/>
    </location>
</feature>
<feature type="compositionally biased region" description="Basic residues" evidence="1">
    <location>
        <begin position="373"/>
        <end position="382"/>
    </location>
</feature>
<keyword evidence="2" id="KW-1133">Transmembrane helix</keyword>
<keyword evidence="4" id="KW-1185">Reference proteome</keyword>
<feature type="region of interest" description="Disordered" evidence="1">
    <location>
        <begin position="120"/>
        <end position="176"/>
    </location>
</feature>
<feature type="region of interest" description="Disordered" evidence="1">
    <location>
        <begin position="32"/>
        <end position="65"/>
    </location>
</feature>
<proteinExistence type="predicted"/>
<sequence length="407" mass="45904">MTNWMTAAGIALIAGGLATLICFRTVLFGGGGRRARDQAPSGIQPKSRRARGTRRRNRSVPEPALVPVAALAGPEEDDPLDGLASIGLAEERRELYPEDREYPEDRDYVEDHEYADDRGEVCAEERGEPYAKESTEPYVGDRAEPYVGDRAEPYVGDRAEPYVGDRDQAYVEDPDEAYAMDRAESYVTDRAESYAEDQELFPYEDELPPLDEPALTDVAEPAYNPERYGDRVEGWVRPEYRHVPEQPPSGEYWTPIPVELELDPEPSAKGYGWPMAVERLPAVPDYEPATGFDLAPIEHEPTEIVTPQPRGRKRRERPSAVDRNRINLPRSWSARDDKADEPAAREWRVGNDGRRRGDATELFAAVTDEPPRSTRRRPRPRPRPAAEPSDRSTTMYVSRHAAEPPPR</sequence>
<keyword evidence="2" id="KW-0812">Transmembrane</keyword>
<dbReference type="RefSeq" id="WP_203382933.1">
    <property type="nucleotide sequence ID" value="NZ_JAENHP010000026.1"/>
</dbReference>
<organism evidence="3 4">
    <name type="scientific">Paractinoplanes ovalisporus</name>
    <dbReference type="NCBI Taxonomy" id="2810368"/>
    <lineage>
        <taxon>Bacteria</taxon>
        <taxon>Bacillati</taxon>
        <taxon>Actinomycetota</taxon>
        <taxon>Actinomycetes</taxon>
        <taxon>Micromonosporales</taxon>
        <taxon>Micromonosporaceae</taxon>
        <taxon>Paractinoplanes</taxon>
    </lineage>
</organism>
<evidence type="ECO:0000256" key="1">
    <source>
        <dbReference type="SAM" id="MobiDB-lite"/>
    </source>
</evidence>
<feature type="compositionally biased region" description="Basic and acidic residues" evidence="1">
    <location>
        <begin position="333"/>
        <end position="359"/>
    </location>
</feature>
<accession>A0ABS2ARV0</accession>
<name>A0ABS2ARV0_9ACTN</name>
<gene>
    <name evidence="3" type="ORF">JIG36_44475</name>
</gene>
<evidence type="ECO:0000313" key="3">
    <source>
        <dbReference type="EMBL" id="MBM2622582.1"/>
    </source>
</evidence>
<protein>
    <submittedName>
        <fullName evidence="3">Uncharacterized protein</fullName>
    </submittedName>
</protein>
<feature type="transmembrane region" description="Helical" evidence="2">
    <location>
        <begin position="6"/>
        <end position="27"/>
    </location>
</feature>
<dbReference type="EMBL" id="JAENHP010000026">
    <property type="protein sequence ID" value="MBM2622582.1"/>
    <property type="molecule type" value="Genomic_DNA"/>
</dbReference>
<comment type="caution">
    <text evidence="3">The sequence shown here is derived from an EMBL/GenBank/DDBJ whole genome shotgun (WGS) entry which is preliminary data.</text>
</comment>
<dbReference type="Proteomes" id="UP000632138">
    <property type="component" value="Unassembled WGS sequence"/>
</dbReference>
<reference evidence="3 4" key="1">
    <citation type="submission" date="2021-01" db="EMBL/GenBank/DDBJ databases">
        <title>Actinoplanes sp. nov. LDG1-06 isolated from lichen.</title>
        <authorList>
            <person name="Saeng-In P."/>
            <person name="Phongsopitanun W."/>
            <person name="Kanchanasin P."/>
            <person name="Yuki M."/>
            <person name="Kudo T."/>
            <person name="Ohkuma M."/>
            <person name="Tanasupawat S."/>
        </authorList>
    </citation>
    <scope>NUCLEOTIDE SEQUENCE [LARGE SCALE GENOMIC DNA]</scope>
    <source>
        <strain evidence="3 4">LDG1-06</strain>
    </source>
</reference>
<feature type="compositionally biased region" description="Basic residues" evidence="1">
    <location>
        <begin position="46"/>
        <end position="58"/>
    </location>
</feature>
<keyword evidence="2" id="KW-0472">Membrane</keyword>
<evidence type="ECO:0000256" key="2">
    <source>
        <dbReference type="SAM" id="Phobius"/>
    </source>
</evidence>
<evidence type="ECO:0000313" key="4">
    <source>
        <dbReference type="Proteomes" id="UP000632138"/>
    </source>
</evidence>